<dbReference type="EMBL" id="CP157400">
    <property type="protein sequence ID" value="XBS07805.1"/>
    <property type="molecule type" value="Genomic_DNA"/>
</dbReference>
<dbReference type="RefSeq" id="WP_229564061.1">
    <property type="nucleotide sequence ID" value="NZ_CP157400.1"/>
</dbReference>
<keyword evidence="1" id="KW-0812">Transmembrane</keyword>
<protein>
    <submittedName>
        <fullName evidence="2">Type II secretion system protein</fullName>
    </submittedName>
</protein>
<feature type="transmembrane region" description="Helical" evidence="1">
    <location>
        <begin position="21"/>
        <end position="46"/>
    </location>
</feature>
<evidence type="ECO:0000256" key="1">
    <source>
        <dbReference type="SAM" id="Phobius"/>
    </source>
</evidence>
<proteinExistence type="predicted"/>
<dbReference type="AlphaFoldDB" id="A0AAU7NJS4"/>
<dbReference type="GeneID" id="33061913"/>
<accession>A0AAU7NJS4</accession>
<name>A0AAU7NJS4_PEDPE</name>
<gene>
    <name evidence="2" type="ORF">BB06_06160</name>
</gene>
<reference evidence="2" key="1">
    <citation type="submission" date="2014-02" db="EMBL/GenBank/DDBJ databases">
        <authorList>
            <person name="Zhao D."/>
            <person name="Dong X."/>
            <person name="Li Y."/>
            <person name="Lv L."/>
            <person name="Zhao D."/>
            <person name="Gao Y."/>
            <person name="Wang Y."/>
            <person name="Li Y."/>
        </authorList>
    </citation>
    <scope>NUCLEOTIDE SEQUENCE</scope>
    <source>
        <strain evidence="2">CGMCC 7049</strain>
    </source>
</reference>
<organism evidence="2">
    <name type="scientific">Pediococcus pentosaceus CGMCC 7049</name>
    <dbReference type="NCBI Taxonomy" id="1460385"/>
    <lineage>
        <taxon>Bacteria</taxon>
        <taxon>Bacillati</taxon>
        <taxon>Bacillota</taxon>
        <taxon>Bacilli</taxon>
        <taxon>Lactobacillales</taxon>
        <taxon>Lactobacillaceae</taxon>
        <taxon>Pediococcus</taxon>
    </lineage>
</organism>
<evidence type="ECO:0000313" key="2">
    <source>
        <dbReference type="EMBL" id="XBS07805.1"/>
    </source>
</evidence>
<keyword evidence="1" id="KW-0472">Membrane</keyword>
<reference evidence="2" key="2">
    <citation type="submission" date="2024-05" db="EMBL/GenBank/DDBJ databases">
        <authorList>
            <person name="Chen H."/>
        </authorList>
    </citation>
    <scope>NUCLEOTIDE SEQUENCE</scope>
    <source>
        <strain evidence="2">CGMCC 7049</strain>
    </source>
</reference>
<keyword evidence="1" id="KW-1133">Transmembrane helix</keyword>
<sequence>MALRLMMDMQSEAKVSCYLKKAFSLLETMIVLLITSGTILMGYGGFKGAQSANNEKIFFRRFEMSWKDTQRLTAYDGYKATVTFQKNLHEVIFLCYRNGHKISKHLELPEGLEPVYDRTINIGKNGTVTPINVMLESNGKIKYKLSAQMGWGVYEITEK</sequence>